<reference evidence="1 2" key="1">
    <citation type="journal article" date="2019" name="Int. J. Syst. Evol. Microbiol.">
        <title>The Global Catalogue of Microorganisms (GCM) 10K type strain sequencing project: providing services to taxonomists for standard genome sequencing and annotation.</title>
        <authorList>
            <consortium name="The Broad Institute Genomics Platform"/>
            <consortium name="The Broad Institute Genome Sequencing Center for Infectious Disease"/>
            <person name="Wu L."/>
            <person name="Ma J."/>
        </authorList>
    </citation>
    <scope>NUCLEOTIDE SEQUENCE [LARGE SCALE GENOMIC DNA]</scope>
    <source>
        <strain evidence="1 2">JCM 17504</strain>
    </source>
</reference>
<comment type="caution">
    <text evidence="1">The sequence shown here is derived from an EMBL/GenBank/DDBJ whole genome shotgun (WGS) entry which is preliminary data.</text>
</comment>
<proteinExistence type="predicted"/>
<sequence>MVTSAWRPGFVADAFQSTTERLLPREVEFPFSSLQAFEHFVVVDADAYLPTHDSAYRRVRYNPLG</sequence>
<organism evidence="1 2">
    <name type="scientific">Haladaptatus pallidirubidus</name>
    <dbReference type="NCBI Taxonomy" id="1008152"/>
    <lineage>
        <taxon>Archaea</taxon>
        <taxon>Methanobacteriati</taxon>
        <taxon>Methanobacteriota</taxon>
        <taxon>Stenosarchaea group</taxon>
        <taxon>Halobacteria</taxon>
        <taxon>Halobacteriales</taxon>
        <taxon>Haladaptataceae</taxon>
        <taxon>Haladaptatus</taxon>
    </lineage>
</organism>
<name>A0AAV3UMD7_9EURY</name>
<dbReference type="AlphaFoldDB" id="A0AAV3UMD7"/>
<dbReference type="EMBL" id="BAABKX010000015">
    <property type="protein sequence ID" value="GAA5058616.1"/>
    <property type="molecule type" value="Genomic_DNA"/>
</dbReference>
<keyword evidence="2" id="KW-1185">Reference proteome</keyword>
<accession>A0AAV3UMD7</accession>
<evidence type="ECO:0000313" key="2">
    <source>
        <dbReference type="Proteomes" id="UP001501729"/>
    </source>
</evidence>
<protein>
    <submittedName>
        <fullName evidence="1">Uncharacterized protein</fullName>
    </submittedName>
</protein>
<gene>
    <name evidence="1" type="ORF">GCM10025751_41860</name>
</gene>
<dbReference type="RefSeq" id="WP_390184301.1">
    <property type="nucleotide sequence ID" value="NZ_JBHMAI010000001.1"/>
</dbReference>
<dbReference type="Proteomes" id="UP001501729">
    <property type="component" value="Unassembled WGS sequence"/>
</dbReference>
<evidence type="ECO:0000313" key="1">
    <source>
        <dbReference type="EMBL" id="GAA5058616.1"/>
    </source>
</evidence>